<feature type="region of interest" description="Disordered" evidence="1">
    <location>
        <begin position="1049"/>
        <end position="1082"/>
    </location>
</feature>
<evidence type="ECO:0000313" key="2">
    <source>
        <dbReference type="EMBL" id="KAG5684328.1"/>
    </source>
</evidence>
<feature type="region of interest" description="Disordered" evidence="1">
    <location>
        <begin position="85"/>
        <end position="113"/>
    </location>
</feature>
<proteinExistence type="predicted"/>
<feature type="compositionally biased region" description="Basic and acidic residues" evidence="1">
    <location>
        <begin position="717"/>
        <end position="728"/>
    </location>
</feature>
<feature type="compositionally biased region" description="Polar residues" evidence="1">
    <location>
        <begin position="519"/>
        <end position="536"/>
    </location>
</feature>
<keyword evidence="3" id="KW-1185">Reference proteome</keyword>
<sequence length="1180" mass="133271">MTSSVAKHYPFFNWRLSTCYEKAYLKAVNSGSENIEKILLSPESKKQLVPLGPKLVKQSVNKHTTIDTEDTELKCIRQSDGTLVTEKKKTTEHEDIVDKDLPDGDNQSTGSQEKILKHKESSQRFVKERDEQEVEYVSDGKVIAKEMRYAKENEFMERDGSKEDETDWDSLSDRVKKSRRQLQKTLMRAAENAERKDALTNRPLDFDREEETRRKETYKWLDNHFGSESTSKDSREDSFSDIAVEPTKKTYFNVTIKSNNHHNNVANTSSSSSLTNNLTSSQKISNNALQQNEHFTNKLSTSASKVYVPDREPVPTTKKTFFQGISDWSERKDSSSLSTPRPVKAHPLSTKAFQDELSGTLERKQHMMKLSQGPTNISTNNKSYSSDPKVSMKYKSSSRDDLLKTQKIEDLGYLSGSRTDLRVPRKYTNDDYAVPIKKKVSTTNGFLHREDSGFRDSKEDLPPPAHREDSYGHEDTKQTSIQRDDSAYVSSSTYFTTPRSPRRPRSPVMNVKTPDSGIRSPTPTNDFESDEMNQSPPAVPQRKKAIERKQRVPIKNGVDYANSPAKPRRDPPIDYSPPPRSRSASPLPPIHHVYVHDRKSYQKTRFSSPPSVSRAMQTQTVSPAKKKSVGNAIGNSIRKLVGKIRSASAERKLKAKTPPVSSSKRSPSPLPMIRHRSVSNLPLTSSSYQRNDYIIDSHITNGYKRAPSTSTQASTNARRERTVERNERSSSSTDNEMPITSERTVTTHHQKKTVITSPKQRYYLGENPYGGSIFGKENKYISNGSPRESEIVKEKNYYNNSSSLHSPARRLRSEEPTAGSNSTTLGRYSKSTNRLSSSGLATSTPIAKNGYVSSALNESNENYRSSQTLPRKLEHHKQKPISQSTINVSIVNNVKNQPVQNTGPAKPARTYKALQRSKSFNVHGMNGTNDPSPIYMEKLTNNNYKNYSNGHHHKESQPERVITTTTHHTSIYKSTPHLNGHMNEMKLKSPSIVNLVSRSTRDLTQLNGNEHHQYIDRRYNSSPFHNDYKRSALLRGGIEDEISTRNIKFAERESSGSKASSRSSPIVGKDSPIGILRRSSNSTDNDNYCETFKYQTLSNDPVNPTVTDTVETFSKKTIPSTVHIDPRTKKETVVERHEIKKVTTSRNVGSPSPTGLKYYDMNHHRNGGNGGVVIELRNNY</sequence>
<feature type="region of interest" description="Disordered" evidence="1">
    <location>
        <begin position="798"/>
        <end position="844"/>
    </location>
</feature>
<feature type="compositionally biased region" description="Polar residues" evidence="1">
    <location>
        <begin position="603"/>
        <end position="622"/>
    </location>
</feature>
<feature type="compositionally biased region" description="Basic and acidic residues" evidence="1">
    <location>
        <begin position="85"/>
        <end position="102"/>
    </location>
</feature>
<gene>
    <name evidence="2" type="ORF">PVAND_013563</name>
</gene>
<feature type="compositionally biased region" description="Basic and acidic residues" evidence="1">
    <location>
        <begin position="447"/>
        <end position="486"/>
    </location>
</feature>
<feature type="region of interest" description="Disordered" evidence="1">
    <location>
        <begin position="857"/>
        <end position="881"/>
    </location>
</feature>
<reference evidence="2" key="1">
    <citation type="submission" date="2021-03" db="EMBL/GenBank/DDBJ databases">
        <title>Chromosome level genome of the anhydrobiotic midge Polypedilum vanderplanki.</title>
        <authorList>
            <person name="Yoshida Y."/>
            <person name="Kikawada T."/>
            <person name="Gusev O."/>
        </authorList>
    </citation>
    <scope>NUCLEOTIDE SEQUENCE</scope>
    <source>
        <strain evidence="2">NIAS01</strain>
        <tissue evidence="2">Whole body or cell culture</tissue>
    </source>
</reference>
<evidence type="ECO:0000256" key="1">
    <source>
        <dbReference type="SAM" id="MobiDB-lite"/>
    </source>
</evidence>
<feature type="compositionally biased region" description="Polar residues" evidence="1">
    <location>
        <begin position="707"/>
        <end position="716"/>
    </location>
</feature>
<feature type="region of interest" description="Disordered" evidence="1">
    <location>
        <begin position="702"/>
        <end position="759"/>
    </location>
</feature>
<accession>A0A9J6CQU9</accession>
<feature type="region of interest" description="Disordered" evidence="1">
    <location>
        <begin position="370"/>
        <end position="400"/>
    </location>
</feature>
<feature type="compositionally biased region" description="Polar residues" evidence="1">
    <location>
        <begin position="857"/>
        <end position="869"/>
    </location>
</feature>
<feature type="compositionally biased region" description="Low complexity" evidence="1">
    <location>
        <begin position="658"/>
        <end position="667"/>
    </location>
</feature>
<feature type="region of interest" description="Disordered" evidence="1">
    <location>
        <begin position="645"/>
        <end position="684"/>
    </location>
</feature>
<evidence type="ECO:0000313" key="3">
    <source>
        <dbReference type="Proteomes" id="UP001107558"/>
    </source>
</evidence>
<dbReference type="EMBL" id="JADBJN010000001">
    <property type="protein sequence ID" value="KAG5684328.1"/>
    <property type="molecule type" value="Genomic_DNA"/>
</dbReference>
<feature type="compositionally biased region" description="Polar residues" evidence="1">
    <location>
        <begin position="818"/>
        <end position="844"/>
    </location>
</feature>
<feature type="compositionally biased region" description="Polar residues" evidence="1">
    <location>
        <begin position="372"/>
        <end position="388"/>
    </location>
</feature>
<protein>
    <submittedName>
        <fullName evidence="2">Uncharacterized protein</fullName>
    </submittedName>
</protein>
<organism evidence="2 3">
    <name type="scientific">Polypedilum vanderplanki</name>
    <name type="common">Sleeping chironomid midge</name>
    <dbReference type="NCBI Taxonomy" id="319348"/>
    <lineage>
        <taxon>Eukaryota</taxon>
        <taxon>Metazoa</taxon>
        <taxon>Ecdysozoa</taxon>
        <taxon>Arthropoda</taxon>
        <taxon>Hexapoda</taxon>
        <taxon>Insecta</taxon>
        <taxon>Pterygota</taxon>
        <taxon>Neoptera</taxon>
        <taxon>Endopterygota</taxon>
        <taxon>Diptera</taxon>
        <taxon>Nematocera</taxon>
        <taxon>Chironomoidea</taxon>
        <taxon>Chironomidae</taxon>
        <taxon>Chironominae</taxon>
        <taxon>Polypedilum</taxon>
        <taxon>Polypedilum</taxon>
    </lineage>
</organism>
<dbReference type="AlphaFoldDB" id="A0A9J6CQU9"/>
<dbReference type="OrthoDB" id="6605262at2759"/>
<feature type="region of interest" description="Disordered" evidence="1">
    <location>
        <begin position="444"/>
        <end position="627"/>
    </location>
</feature>
<dbReference type="Proteomes" id="UP001107558">
    <property type="component" value="Chromosome 1"/>
</dbReference>
<comment type="caution">
    <text evidence="2">The sequence shown here is derived from an EMBL/GenBank/DDBJ whole genome shotgun (WGS) entry which is preliminary data.</text>
</comment>
<feature type="compositionally biased region" description="Low complexity" evidence="1">
    <location>
        <begin position="490"/>
        <end position="499"/>
    </location>
</feature>
<name>A0A9J6CQU9_POLVA</name>